<feature type="domain" description="Major facilitator superfamily (MFS) profile" evidence="8">
    <location>
        <begin position="22"/>
        <end position="499"/>
    </location>
</feature>
<reference evidence="9 10" key="1">
    <citation type="journal article" date="2014" name="BMC Genomics">
        <title>Genome and secretome analysis of the hemibiotrophic fungal pathogen, Moniliophthora roreri, which causes frosty pod rot disease of cacao: mechanisms of the biotrophic and necrotrophic phases.</title>
        <authorList>
            <person name="Meinhardt L.W."/>
            <person name="Costa G.G.L."/>
            <person name="Thomazella D.P.T."/>
            <person name="Teixeira P.J.P.L."/>
            <person name="Carazzolle M.F."/>
            <person name="Schuster S.C."/>
            <person name="Carlson J.E."/>
            <person name="Guiltinan M.J."/>
            <person name="Mieczkowski P."/>
            <person name="Farmer A."/>
            <person name="Ramaraj T."/>
            <person name="Crozier J."/>
            <person name="Davis R.E."/>
            <person name="Shao J."/>
            <person name="Melnick R.L."/>
            <person name="Pereira G.A.G."/>
            <person name="Bailey B.A."/>
        </authorList>
    </citation>
    <scope>NUCLEOTIDE SEQUENCE [LARGE SCALE GENOMIC DNA]</scope>
    <source>
        <strain evidence="9 10">MCA 2997</strain>
    </source>
</reference>
<dbReference type="HOGENOM" id="CLU_001265_54_6_1"/>
<keyword evidence="3 7" id="KW-0812">Transmembrane</keyword>
<dbReference type="Gene3D" id="1.20.1250.20">
    <property type="entry name" value="MFS general substrate transporter like domains"/>
    <property type="match status" value="1"/>
</dbReference>
<evidence type="ECO:0000256" key="3">
    <source>
        <dbReference type="ARBA" id="ARBA00022692"/>
    </source>
</evidence>
<evidence type="ECO:0000313" key="9">
    <source>
        <dbReference type="EMBL" id="ESK84868.1"/>
    </source>
</evidence>
<evidence type="ECO:0000256" key="7">
    <source>
        <dbReference type="SAM" id="Phobius"/>
    </source>
</evidence>
<comment type="caution">
    <text evidence="9">The sequence shown here is derived from an EMBL/GenBank/DDBJ whole genome shotgun (WGS) entry which is preliminary data.</text>
</comment>
<dbReference type="EMBL" id="AWSO01001214">
    <property type="protein sequence ID" value="ESK84868.1"/>
    <property type="molecule type" value="Genomic_DNA"/>
</dbReference>
<evidence type="ECO:0000256" key="1">
    <source>
        <dbReference type="ARBA" id="ARBA00004141"/>
    </source>
</evidence>
<dbReference type="PRINTS" id="PR01035">
    <property type="entry name" value="TCRTETA"/>
</dbReference>
<dbReference type="InterPro" id="IPR001958">
    <property type="entry name" value="Tet-R_TetA/multi-R_MdtG-like"/>
</dbReference>
<comment type="subcellular location">
    <subcellularLocation>
        <location evidence="1">Membrane</location>
        <topology evidence="1">Multi-pass membrane protein</topology>
    </subcellularLocation>
</comment>
<dbReference type="SUPFAM" id="SSF103473">
    <property type="entry name" value="MFS general substrate transporter"/>
    <property type="match status" value="1"/>
</dbReference>
<sequence>MDPENAAHDQQKVQMTPLPKYQLFINLLIQSSEAITATVIYPFIAQLIRSTGITQGDETKVGYYAGIIESIFFISECALVFQWGRAADKFGRRPILLMGPLGLAIAMLGFGLSRTFWPLVAFRAAQGVFNGNIGVSKTVMAEITDATNRADAFTMIPIMWTFGTTLGPTLGGFLAQPASTWPNVFGRFQLFIDYPFFLPCFTAGLYAFITFVIPLFSLKEVSVPQTLPSKTRKDDYDDNDDLSAESPLLNSDSNEPDYGSTRYIRENTTTSESSTICESPTSPTQKSPLTSPSIFNPALNIILVNYCLLTFTEMSYSVLIPLLYSTSPSYGGLGFSTRTIGTIMATFSFTNAFIQMFFLKDVLKKLGARKMYIISYASLLMDFGMLMVEQVLVRNGYSQRWVWAAIAAQLASATLINTAYSSISILIVEAATPGTLAAVNGLAQAGASGFRGLGPSVASSLFALSLHSHLLGGYMVYVIMFGITIAGTACSLMLPVMKRT</sequence>
<dbReference type="InterPro" id="IPR011701">
    <property type="entry name" value="MFS"/>
</dbReference>
<keyword evidence="5 7" id="KW-0472">Membrane</keyword>
<accession>V2WDG3</accession>
<keyword evidence="4 7" id="KW-1133">Transmembrane helix</keyword>
<dbReference type="KEGG" id="mrr:Moror_14937"/>
<evidence type="ECO:0000256" key="2">
    <source>
        <dbReference type="ARBA" id="ARBA00022448"/>
    </source>
</evidence>
<dbReference type="Pfam" id="PF07690">
    <property type="entry name" value="MFS_1"/>
    <property type="match status" value="1"/>
</dbReference>
<feature type="transmembrane region" description="Helical" evidence="7">
    <location>
        <begin position="474"/>
        <end position="494"/>
    </location>
</feature>
<evidence type="ECO:0000256" key="5">
    <source>
        <dbReference type="ARBA" id="ARBA00023136"/>
    </source>
</evidence>
<dbReference type="OrthoDB" id="419616at2759"/>
<keyword evidence="10" id="KW-1185">Reference proteome</keyword>
<feature type="transmembrane region" description="Helical" evidence="7">
    <location>
        <begin position="371"/>
        <end position="393"/>
    </location>
</feature>
<feature type="region of interest" description="Disordered" evidence="6">
    <location>
        <begin position="229"/>
        <end position="289"/>
    </location>
</feature>
<dbReference type="Proteomes" id="UP000017559">
    <property type="component" value="Unassembled WGS sequence"/>
</dbReference>
<dbReference type="GO" id="GO:0022857">
    <property type="term" value="F:transmembrane transporter activity"/>
    <property type="evidence" value="ECO:0007669"/>
    <property type="project" value="InterPro"/>
</dbReference>
<name>V2WDG3_MONRO</name>
<dbReference type="GO" id="GO:0016020">
    <property type="term" value="C:membrane"/>
    <property type="evidence" value="ECO:0007669"/>
    <property type="project" value="UniProtKB-SubCell"/>
</dbReference>
<dbReference type="AlphaFoldDB" id="V2WDG3"/>
<protein>
    <submittedName>
        <fullName evidence="9">Major facilitator superfamily multidrug-dha1 sub-family</fullName>
    </submittedName>
</protein>
<dbReference type="PANTHER" id="PTHR23504:SF15">
    <property type="entry name" value="MAJOR FACILITATOR SUPERFAMILY (MFS) PROFILE DOMAIN-CONTAINING PROTEIN"/>
    <property type="match status" value="1"/>
</dbReference>
<gene>
    <name evidence="9" type="ORF">Moror_14937</name>
</gene>
<feature type="transmembrane region" description="Helical" evidence="7">
    <location>
        <begin position="298"/>
        <end position="319"/>
    </location>
</feature>
<evidence type="ECO:0000313" key="10">
    <source>
        <dbReference type="Proteomes" id="UP000017559"/>
    </source>
</evidence>
<dbReference type="InterPro" id="IPR020846">
    <property type="entry name" value="MFS_dom"/>
</dbReference>
<feature type="transmembrane region" description="Helical" evidence="7">
    <location>
        <begin position="95"/>
        <end position="113"/>
    </location>
</feature>
<feature type="transmembrane region" description="Helical" evidence="7">
    <location>
        <begin position="196"/>
        <end position="218"/>
    </location>
</feature>
<dbReference type="PANTHER" id="PTHR23504">
    <property type="entry name" value="MAJOR FACILITATOR SUPERFAMILY DOMAIN-CONTAINING PROTEIN 10"/>
    <property type="match status" value="1"/>
</dbReference>
<evidence type="ECO:0000259" key="8">
    <source>
        <dbReference type="PROSITE" id="PS50850"/>
    </source>
</evidence>
<dbReference type="PROSITE" id="PS50850">
    <property type="entry name" value="MFS"/>
    <property type="match status" value="1"/>
</dbReference>
<feature type="transmembrane region" description="Helical" evidence="7">
    <location>
        <begin position="21"/>
        <end position="43"/>
    </location>
</feature>
<proteinExistence type="predicted"/>
<evidence type="ECO:0000256" key="4">
    <source>
        <dbReference type="ARBA" id="ARBA00022989"/>
    </source>
</evidence>
<keyword evidence="2" id="KW-0813">Transport</keyword>
<feature type="compositionally biased region" description="Low complexity" evidence="6">
    <location>
        <begin position="268"/>
        <end position="284"/>
    </location>
</feature>
<evidence type="ECO:0000256" key="6">
    <source>
        <dbReference type="SAM" id="MobiDB-lite"/>
    </source>
</evidence>
<organism evidence="9 10">
    <name type="scientific">Moniliophthora roreri (strain MCA 2997)</name>
    <name type="common">Cocoa frosty pod rot fungus</name>
    <name type="synonym">Crinipellis roreri</name>
    <dbReference type="NCBI Taxonomy" id="1381753"/>
    <lineage>
        <taxon>Eukaryota</taxon>
        <taxon>Fungi</taxon>
        <taxon>Dikarya</taxon>
        <taxon>Basidiomycota</taxon>
        <taxon>Agaricomycotina</taxon>
        <taxon>Agaricomycetes</taxon>
        <taxon>Agaricomycetidae</taxon>
        <taxon>Agaricales</taxon>
        <taxon>Marasmiineae</taxon>
        <taxon>Marasmiaceae</taxon>
        <taxon>Moniliophthora</taxon>
    </lineage>
</organism>
<feature type="transmembrane region" description="Helical" evidence="7">
    <location>
        <begin position="339"/>
        <end position="359"/>
    </location>
</feature>
<dbReference type="InterPro" id="IPR036259">
    <property type="entry name" value="MFS_trans_sf"/>
</dbReference>
<feature type="transmembrane region" description="Helical" evidence="7">
    <location>
        <begin position="63"/>
        <end position="83"/>
    </location>
</feature>